<dbReference type="GO" id="GO:0000981">
    <property type="term" value="F:DNA-binding transcription factor activity, RNA polymerase II-specific"/>
    <property type="evidence" value="ECO:0007669"/>
    <property type="project" value="TreeGrafter"/>
</dbReference>
<dbReference type="Pfam" id="PF00096">
    <property type="entry name" value="zf-C2H2"/>
    <property type="match status" value="2"/>
</dbReference>
<dbReference type="STRING" id="933852.A0A0C2XWD3"/>
<dbReference type="AlphaFoldDB" id="A0A0C2XWD3"/>
<dbReference type="PANTHER" id="PTHR23235">
    <property type="entry name" value="KRUEPPEL-LIKE TRANSCRIPTION FACTOR"/>
    <property type="match status" value="1"/>
</dbReference>
<reference evidence="9" key="2">
    <citation type="submission" date="2015-01" db="EMBL/GenBank/DDBJ databases">
        <title>Evolutionary Origins and Diversification of the Mycorrhizal Mutualists.</title>
        <authorList>
            <consortium name="DOE Joint Genome Institute"/>
            <consortium name="Mycorrhizal Genomics Consortium"/>
            <person name="Kohler A."/>
            <person name="Kuo A."/>
            <person name="Nagy L.G."/>
            <person name="Floudas D."/>
            <person name="Copeland A."/>
            <person name="Barry K.W."/>
            <person name="Cichocki N."/>
            <person name="Veneault-Fourrey C."/>
            <person name="LaButti K."/>
            <person name="Lindquist E.A."/>
            <person name="Lipzen A."/>
            <person name="Lundell T."/>
            <person name="Morin E."/>
            <person name="Murat C."/>
            <person name="Riley R."/>
            <person name="Ohm R."/>
            <person name="Sun H."/>
            <person name="Tunlid A."/>
            <person name="Henrissat B."/>
            <person name="Grigoriev I.V."/>
            <person name="Hibbett D.S."/>
            <person name="Martin F."/>
        </authorList>
    </citation>
    <scope>NUCLEOTIDE SEQUENCE [LARGE SCALE GENOMIC DNA]</scope>
    <source>
        <strain evidence="9">MAFF 305830</strain>
    </source>
</reference>
<protein>
    <recommendedName>
        <fullName evidence="7">C2H2-type domain-containing protein</fullName>
    </recommendedName>
</protein>
<feature type="domain" description="C2H2-type" evidence="7">
    <location>
        <begin position="214"/>
        <end position="243"/>
    </location>
</feature>
<evidence type="ECO:0000256" key="6">
    <source>
        <dbReference type="SAM" id="MobiDB-lite"/>
    </source>
</evidence>
<dbReference type="PROSITE" id="PS50157">
    <property type="entry name" value="ZINC_FINGER_C2H2_2"/>
    <property type="match status" value="3"/>
</dbReference>
<evidence type="ECO:0000313" key="9">
    <source>
        <dbReference type="Proteomes" id="UP000054097"/>
    </source>
</evidence>
<feature type="domain" description="C2H2-type" evidence="7">
    <location>
        <begin position="289"/>
        <end position="316"/>
    </location>
</feature>
<dbReference type="SMART" id="SM00355">
    <property type="entry name" value="ZnF_C2H2"/>
    <property type="match status" value="3"/>
</dbReference>
<organism evidence="8 9">
    <name type="scientific">Serendipita vermifera MAFF 305830</name>
    <dbReference type="NCBI Taxonomy" id="933852"/>
    <lineage>
        <taxon>Eukaryota</taxon>
        <taxon>Fungi</taxon>
        <taxon>Dikarya</taxon>
        <taxon>Basidiomycota</taxon>
        <taxon>Agaricomycotina</taxon>
        <taxon>Agaricomycetes</taxon>
        <taxon>Sebacinales</taxon>
        <taxon>Serendipitaceae</taxon>
        <taxon>Serendipita</taxon>
    </lineage>
</organism>
<evidence type="ECO:0000256" key="1">
    <source>
        <dbReference type="ARBA" id="ARBA00022723"/>
    </source>
</evidence>
<evidence type="ECO:0000256" key="5">
    <source>
        <dbReference type="PROSITE-ProRule" id="PRU00042"/>
    </source>
</evidence>
<reference evidence="8 9" key="1">
    <citation type="submission" date="2014-04" db="EMBL/GenBank/DDBJ databases">
        <authorList>
            <consortium name="DOE Joint Genome Institute"/>
            <person name="Kuo A."/>
            <person name="Zuccaro A."/>
            <person name="Kohler A."/>
            <person name="Nagy L.G."/>
            <person name="Floudas D."/>
            <person name="Copeland A."/>
            <person name="Barry K.W."/>
            <person name="Cichocki N."/>
            <person name="Veneault-Fourrey C."/>
            <person name="LaButti K."/>
            <person name="Lindquist E.A."/>
            <person name="Lipzen A."/>
            <person name="Lundell T."/>
            <person name="Morin E."/>
            <person name="Murat C."/>
            <person name="Sun H."/>
            <person name="Tunlid A."/>
            <person name="Henrissat B."/>
            <person name="Grigoriev I.V."/>
            <person name="Hibbett D.S."/>
            <person name="Martin F."/>
            <person name="Nordberg H.P."/>
            <person name="Cantor M.N."/>
            <person name="Hua S.X."/>
        </authorList>
    </citation>
    <scope>NUCLEOTIDE SEQUENCE [LARGE SCALE GENOMIC DNA]</scope>
    <source>
        <strain evidence="8 9">MAFF 305830</strain>
    </source>
</reference>
<accession>A0A0C2XWD3</accession>
<name>A0A0C2XWD3_SERVB</name>
<evidence type="ECO:0000256" key="2">
    <source>
        <dbReference type="ARBA" id="ARBA00022737"/>
    </source>
</evidence>
<dbReference type="InterPro" id="IPR013087">
    <property type="entry name" value="Znf_C2H2_type"/>
</dbReference>
<dbReference type="Gene3D" id="3.30.160.60">
    <property type="entry name" value="Classic Zinc Finger"/>
    <property type="match status" value="2"/>
</dbReference>
<keyword evidence="1" id="KW-0479">Metal-binding</keyword>
<keyword evidence="9" id="KW-1185">Reference proteome</keyword>
<dbReference type="FunFam" id="3.30.160.60:FF:000100">
    <property type="entry name" value="Zinc finger 45-like"/>
    <property type="match status" value="1"/>
</dbReference>
<dbReference type="GO" id="GO:0008270">
    <property type="term" value="F:zinc ion binding"/>
    <property type="evidence" value="ECO:0007669"/>
    <property type="project" value="UniProtKB-KW"/>
</dbReference>
<feature type="domain" description="C2H2-type" evidence="7">
    <location>
        <begin position="244"/>
        <end position="271"/>
    </location>
</feature>
<feature type="region of interest" description="Disordered" evidence="6">
    <location>
        <begin position="334"/>
        <end position="378"/>
    </location>
</feature>
<dbReference type="EMBL" id="KN824278">
    <property type="protein sequence ID" value="KIM33177.1"/>
    <property type="molecule type" value="Genomic_DNA"/>
</dbReference>
<dbReference type="PANTHER" id="PTHR23235:SF120">
    <property type="entry name" value="KRUPPEL-LIKE FACTOR 15"/>
    <property type="match status" value="1"/>
</dbReference>
<keyword evidence="2" id="KW-0677">Repeat</keyword>
<dbReference type="HOGENOM" id="CLU_676469_0_0_1"/>
<dbReference type="SUPFAM" id="SSF57667">
    <property type="entry name" value="beta-beta-alpha zinc fingers"/>
    <property type="match status" value="1"/>
</dbReference>
<evidence type="ECO:0000259" key="7">
    <source>
        <dbReference type="PROSITE" id="PS50157"/>
    </source>
</evidence>
<sequence>MGNLSNSMPLLLQTTLSPFASDNAIAMEENRIFKLVSELLEYSRRIPAVSNLLDKILLPEANDAPLRSILESIATGDGEFTPDVPGLDDAIAKVLATLTEQIFHLHPKGPALVTNPRKRSREDFEAENEPEADVGVVIHAALKALQNNIIDPALLTTLQLRLHAIFVTSVSSLTPLTPPRIRDTLGKLITSEEQIPSAIPNTEAGRATRQVATHPCPYPTCLKIFSKAYDLRIHSRVHANHRPFACPTCPATFTRKHDLQRHVRAHPSLDSPQSSTDHEVIAAKSVPMVRCTVCSQTFSRRDAFLRHTRGSRGKKQTGTQYECATALGETVLNLPASARKGTGRKASSSYSDPRHESPRTETAETHEQPDPGDPFSIFSEMDFTQMGVDLGQLLGLTQITDHVPEIE</sequence>
<feature type="compositionally biased region" description="Basic and acidic residues" evidence="6">
    <location>
        <begin position="352"/>
        <end position="369"/>
    </location>
</feature>
<dbReference type="GO" id="GO:0000978">
    <property type="term" value="F:RNA polymerase II cis-regulatory region sequence-specific DNA binding"/>
    <property type="evidence" value="ECO:0007669"/>
    <property type="project" value="TreeGrafter"/>
</dbReference>
<evidence type="ECO:0000256" key="4">
    <source>
        <dbReference type="ARBA" id="ARBA00022833"/>
    </source>
</evidence>
<dbReference type="PROSITE" id="PS00028">
    <property type="entry name" value="ZINC_FINGER_C2H2_1"/>
    <property type="match status" value="2"/>
</dbReference>
<proteinExistence type="predicted"/>
<evidence type="ECO:0000313" key="8">
    <source>
        <dbReference type="EMBL" id="KIM33177.1"/>
    </source>
</evidence>
<keyword evidence="3 5" id="KW-0863">Zinc-finger</keyword>
<gene>
    <name evidence="8" type="ORF">M408DRAFT_150232</name>
</gene>
<keyword evidence="4" id="KW-0862">Zinc</keyword>
<evidence type="ECO:0000256" key="3">
    <source>
        <dbReference type="ARBA" id="ARBA00022771"/>
    </source>
</evidence>
<dbReference type="OrthoDB" id="8922241at2759"/>
<dbReference type="InterPro" id="IPR036236">
    <property type="entry name" value="Znf_C2H2_sf"/>
</dbReference>
<dbReference type="Proteomes" id="UP000054097">
    <property type="component" value="Unassembled WGS sequence"/>
</dbReference>